<proteinExistence type="predicted"/>
<dbReference type="GO" id="GO:0006793">
    <property type="term" value="P:phosphorus metabolic process"/>
    <property type="evidence" value="ECO:0007669"/>
    <property type="project" value="UniProtKB-ARBA"/>
</dbReference>
<protein>
    <recommendedName>
        <fullName evidence="1">PLD phosphodiesterase domain-containing protein</fullName>
    </recommendedName>
</protein>
<dbReference type="EMBL" id="CACRSW010000023">
    <property type="protein sequence ID" value="VYS99954.1"/>
    <property type="molecule type" value="Genomic_DNA"/>
</dbReference>
<organism evidence="2">
    <name type="scientific">Anaerococcus vaginalis</name>
    <dbReference type="NCBI Taxonomy" id="33037"/>
    <lineage>
        <taxon>Bacteria</taxon>
        <taxon>Bacillati</taxon>
        <taxon>Bacillota</taxon>
        <taxon>Tissierellia</taxon>
        <taxon>Tissierellales</taxon>
        <taxon>Peptoniphilaceae</taxon>
        <taxon>Anaerococcus</taxon>
    </lineage>
</organism>
<dbReference type="PROSITE" id="PS50035">
    <property type="entry name" value="PLD"/>
    <property type="match status" value="1"/>
</dbReference>
<reference evidence="2" key="1">
    <citation type="submission" date="2019-11" db="EMBL/GenBank/DDBJ databases">
        <authorList>
            <person name="Feng L."/>
        </authorList>
    </citation>
    <scope>NUCLEOTIDE SEQUENCE</scope>
    <source>
        <strain evidence="2">AvaginalisLFYP127</strain>
    </source>
</reference>
<gene>
    <name evidence="2" type="ORF">AVLFYP127_00460</name>
</gene>
<evidence type="ECO:0000313" key="2">
    <source>
        <dbReference type="EMBL" id="VYS99954.1"/>
    </source>
</evidence>
<dbReference type="InterPro" id="IPR001736">
    <property type="entry name" value="PLipase_D/transphosphatidylase"/>
</dbReference>
<dbReference type="RefSeq" id="WP_156329038.1">
    <property type="nucleotide sequence ID" value="NZ_CACRSW010000023.1"/>
</dbReference>
<evidence type="ECO:0000259" key="1">
    <source>
        <dbReference type="PROSITE" id="PS50035"/>
    </source>
</evidence>
<sequence>MVEENKIEHKEVFILDDKGFFIGTTYLNIEEKQEFNFTTIPPDTTLMKPKFDGDKWIEGVDKDEIMLGMLFPDNDLEIDSKDFLILKILEILKKGGIIMDNKWFFKYCMFCWAERKIDEAYLDMAKKMNMLDDNQIMMIKMTPRIEEK</sequence>
<name>A0A6N2T300_9FIRM</name>
<feature type="domain" description="PLD phosphodiesterase" evidence="1">
    <location>
        <begin position="4"/>
        <end position="31"/>
    </location>
</feature>
<dbReference type="AlphaFoldDB" id="A0A6N2T300"/>
<accession>A0A6N2T300</accession>
<dbReference type="GO" id="GO:0003824">
    <property type="term" value="F:catalytic activity"/>
    <property type="evidence" value="ECO:0007669"/>
    <property type="project" value="InterPro"/>
</dbReference>